<feature type="transmembrane region" description="Helical" evidence="9">
    <location>
        <begin position="102"/>
        <end position="123"/>
    </location>
</feature>
<keyword evidence="3 9" id="KW-0812">Transmembrane</keyword>
<evidence type="ECO:0000256" key="8">
    <source>
        <dbReference type="SAM" id="Coils"/>
    </source>
</evidence>
<evidence type="ECO:0000256" key="9">
    <source>
        <dbReference type="SAM" id="Phobius"/>
    </source>
</evidence>
<organism evidence="10 11">
    <name type="scientific">Spiroplasma alleghenense</name>
    <dbReference type="NCBI Taxonomy" id="216931"/>
    <lineage>
        <taxon>Bacteria</taxon>
        <taxon>Bacillati</taxon>
        <taxon>Mycoplasmatota</taxon>
        <taxon>Mollicutes</taxon>
        <taxon>Entomoplasmatales</taxon>
        <taxon>Spiroplasmataceae</taxon>
        <taxon>Spiroplasma</taxon>
    </lineage>
</organism>
<dbReference type="GO" id="GO:0008320">
    <property type="term" value="F:protein transmembrane transporter activity"/>
    <property type="evidence" value="ECO:0007669"/>
    <property type="project" value="InterPro"/>
</dbReference>
<dbReference type="InterPro" id="IPR005807">
    <property type="entry name" value="SecE_bac"/>
</dbReference>
<keyword evidence="7 9" id="KW-0472">Membrane</keyword>
<dbReference type="KEGG" id="salx:SALLE_v1c00340"/>
<dbReference type="Gene3D" id="1.20.5.1030">
    <property type="entry name" value="Preprotein translocase secy subunit"/>
    <property type="match status" value="1"/>
</dbReference>
<reference evidence="10 11" key="1">
    <citation type="submission" date="2018-07" db="EMBL/GenBank/DDBJ databases">
        <title>Complete genome sequence of Spiroplasma alleghenense PLHS-1 (ATCC 51752).</title>
        <authorList>
            <person name="Chou L."/>
            <person name="Lee T.-Y."/>
            <person name="Tsai Y.-M."/>
            <person name="Kuo C.-H."/>
        </authorList>
    </citation>
    <scope>NUCLEOTIDE SEQUENCE [LARGE SCALE GENOMIC DNA]</scope>
    <source>
        <strain evidence="10 11">PLHS-1</strain>
    </source>
</reference>
<evidence type="ECO:0008006" key="12">
    <source>
        <dbReference type="Google" id="ProtNLM"/>
    </source>
</evidence>
<dbReference type="Pfam" id="PF00584">
    <property type="entry name" value="SecE"/>
    <property type="match status" value="1"/>
</dbReference>
<protein>
    <recommendedName>
        <fullName evidence="12">Preprotein translocase subunit SecE</fullName>
    </recommendedName>
</protein>
<evidence type="ECO:0000313" key="11">
    <source>
        <dbReference type="Proteomes" id="UP000254792"/>
    </source>
</evidence>
<evidence type="ECO:0000256" key="7">
    <source>
        <dbReference type="ARBA" id="ARBA00023136"/>
    </source>
</evidence>
<keyword evidence="8" id="KW-0175">Coiled coil</keyword>
<comment type="subcellular location">
    <subcellularLocation>
        <location evidence="1">Membrane</location>
    </subcellularLocation>
</comment>
<evidence type="ECO:0000256" key="6">
    <source>
        <dbReference type="ARBA" id="ARBA00023010"/>
    </source>
</evidence>
<keyword evidence="2" id="KW-0813">Transport</keyword>
<dbReference type="InterPro" id="IPR001901">
    <property type="entry name" value="Translocase_SecE/Sec61-g"/>
</dbReference>
<keyword evidence="4" id="KW-0653">Protein transport</keyword>
<evidence type="ECO:0000313" key="10">
    <source>
        <dbReference type="EMBL" id="AXK50710.1"/>
    </source>
</evidence>
<keyword evidence="11" id="KW-1185">Reference proteome</keyword>
<dbReference type="RefSeq" id="WP_115557641.1">
    <property type="nucleotide sequence ID" value="NZ_CP031376.1"/>
</dbReference>
<dbReference type="AlphaFoldDB" id="A0A345Z281"/>
<sequence length="133" mass="15787">MAKDKNEKLKMSKEQKAELKFEKKKLKENAKQERKKIYEQLNTPLASETDPTNIAKKAKMKKIKKEKEKGDWKTSFREFPVKMVKEVNKIRWTSGNTLGRKFVYTLIFVFIFAVFFFLVDLGLQKLFEALFII</sequence>
<dbReference type="OrthoDB" id="401222at2"/>
<dbReference type="GO" id="GO:0006605">
    <property type="term" value="P:protein targeting"/>
    <property type="evidence" value="ECO:0007669"/>
    <property type="project" value="InterPro"/>
</dbReference>
<dbReference type="Proteomes" id="UP000254792">
    <property type="component" value="Chromosome"/>
</dbReference>
<feature type="coiled-coil region" evidence="8">
    <location>
        <begin position="2"/>
        <end position="36"/>
    </location>
</feature>
<dbReference type="GO" id="GO:0016020">
    <property type="term" value="C:membrane"/>
    <property type="evidence" value="ECO:0007669"/>
    <property type="project" value="UniProtKB-SubCell"/>
</dbReference>
<dbReference type="GO" id="GO:0009306">
    <property type="term" value="P:protein secretion"/>
    <property type="evidence" value="ECO:0007669"/>
    <property type="project" value="InterPro"/>
</dbReference>
<proteinExistence type="predicted"/>
<dbReference type="InterPro" id="IPR038379">
    <property type="entry name" value="SecE_sf"/>
</dbReference>
<evidence type="ECO:0000256" key="4">
    <source>
        <dbReference type="ARBA" id="ARBA00022927"/>
    </source>
</evidence>
<dbReference type="GO" id="GO:0006886">
    <property type="term" value="P:intracellular protein transport"/>
    <property type="evidence" value="ECO:0007669"/>
    <property type="project" value="InterPro"/>
</dbReference>
<evidence type="ECO:0000256" key="5">
    <source>
        <dbReference type="ARBA" id="ARBA00022989"/>
    </source>
</evidence>
<name>A0A345Z281_9MOLU</name>
<dbReference type="EMBL" id="CP031376">
    <property type="protein sequence ID" value="AXK50710.1"/>
    <property type="molecule type" value="Genomic_DNA"/>
</dbReference>
<evidence type="ECO:0000256" key="3">
    <source>
        <dbReference type="ARBA" id="ARBA00022692"/>
    </source>
</evidence>
<evidence type="ECO:0000256" key="1">
    <source>
        <dbReference type="ARBA" id="ARBA00004370"/>
    </source>
</evidence>
<evidence type="ECO:0000256" key="2">
    <source>
        <dbReference type="ARBA" id="ARBA00022448"/>
    </source>
</evidence>
<keyword evidence="5 9" id="KW-1133">Transmembrane helix</keyword>
<dbReference type="NCBIfam" id="TIGR00964">
    <property type="entry name" value="secE_bact"/>
    <property type="match status" value="1"/>
</dbReference>
<keyword evidence="6" id="KW-0811">Translocation</keyword>
<gene>
    <name evidence="10" type="ORF">SALLE_v1c00340</name>
</gene>
<accession>A0A345Z281</accession>